<feature type="signal peptide" evidence="1">
    <location>
        <begin position="1"/>
        <end position="19"/>
    </location>
</feature>
<dbReference type="EMBL" id="JFHN01000055">
    <property type="protein sequence ID" value="EXU74652.1"/>
    <property type="molecule type" value="Genomic_DNA"/>
</dbReference>
<dbReference type="AlphaFoldDB" id="A0A014PUW9"/>
<feature type="chain" id="PRO_5001473771" description="Lipoprotein" evidence="1">
    <location>
        <begin position="20"/>
        <end position="179"/>
    </location>
</feature>
<accession>A0A014PUW9</accession>
<reference evidence="2 3" key="1">
    <citation type="submission" date="2014-02" db="EMBL/GenBank/DDBJ databases">
        <title>Draft genome of Erwinia mallotivora strain BT-MARDI, a papaya dieback pathogen.</title>
        <authorList>
            <person name="Redzuan R."/>
            <person name="Abu Bakar N."/>
            <person name="Badrun R."/>
            <person name="Mohd Raih M.F."/>
            <person name="Rozano L."/>
            <person name="Mat Amin N."/>
        </authorList>
    </citation>
    <scope>NUCLEOTIDE SEQUENCE [LARGE SCALE GENOMIC DNA]</scope>
    <source>
        <strain evidence="2 3">BT-MARDI</strain>
    </source>
</reference>
<evidence type="ECO:0000313" key="2">
    <source>
        <dbReference type="EMBL" id="EXU74652.1"/>
    </source>
</evidence>
<organism evidence="2 3">
    <name type="scientific">Erwinia mallotivora</name>
    <dbReference type="NCBI Taxonomy" id="69222"/>
    <lineage>
        <taxon>Bacteria</taxon>
        <taxon>Pseudomonadati</taxon>
        <taxon>Pseudomonadota</taxon>
        <taxon>Gammaproteobacteria</taxon>
        <taxon>Enterobacterales</taxon>
        <taxon>Erwiniaceae</taxon>
        <taxon>Erwinia</taxon>
    </lineage>
</organism>
<evidence type="ECO:0008006" key="4">
    <source>
        <dbReference type="Google" id="ProtNLM"/>
    </source>
</evidence>
<dbReference type="STRING" id="69222.BG55_15480"/>
<sequence>MVLRVMTVLLMLVSAVSYASGECPASATKCNYTRLGTLEYVWGMNSPDKQSHVLLNGKEIFKNDSDQIGWDQDGWFYSDNKKMGNMSKFVVYYDLNEPRQITKDLYLYRAYRVFDFSGKDIVISNEFYPRKVWNIHLDWASWGKKNAVITFKDGSRFKYENGHVTMIDSGESDTSENRQ</sequence>
<proteinExistence type="predicted"/>
<evidence type="ECO:0000256" key="1">
    <source>
        <dbReference type="SAM" id="SignalP"/>
    </source>
</evidence>
<protein>
    <recommendedName>
        <fullName evidence="4">Lipoprotein</fullName>
    </recommendedName>
</protein>
<dbReference type="Proteomes" id="UP000019918">
    <property type="component" value="Unassembled WGS sequence"/>
</dbReference>
<evidence type="ECO:0000313" key="3">
    <source>
        <dbReference type="Proteomes" id="UP000019918"/>
    </source>
</evidence>
<gene>
    <name evidence="2" type="ORF">BG55_15480</name>
</gene>
<dbReference type="PATRIC" id="fig|69222.5.peg.3172"/>
<keyword evidence="1" id="KW-0732">Signal</keyword>
<keyword evidence="3" id="KW-1185">Reference proteome</keyword>
<dbReference type="OrthoDB" id="6624183at2"/>
<name>A0A014PUW9_9GAMM</name>
<comment type="caution">
    <text evidence="2">The sequence shown here is derived from an EMBL/GenBank/DDBJ whole genome shotgun (WGS) entry which is preliminary data.</text>
</comment>